<reference evidence="1 2" key="1">
    <citation type="submission" date="2018-11" db="EMBL/GenBank/DDBJ databases">
        <title>Novel bacteria species description.</title>
        <authorList>
            <person name="Han J.-H."/>
        </authorList>
    </citation>
    <scope>NUCLEOTIDE SEQUENCE [LARGE SCALE GENOMIC DNA]</scope>
    <source>
        <strain evidence="1 2">KCTC23259</strain>
    </source>
</reference>
<accession>A0AAE3H8G6</accession>
<evidence type="ECO:0000313" key="2">
    <source>
        <dbReference type="Proteomes" id="UP001204144"/>
    </source>
</evidence>
<name>A0AAE3H8G6_9BACT</name>
<dbReference type="Proteomes" id="UP001204144">
    <property type="component" value="Unassembled WGS sequence"/>
</dbReference>
<dbReference type="AlphaFoldDB" id="A0AAE3H8G6"/>
<keyword evidence="2" id="KW-1185">Reference proteome</keyword>
<proteinExistence type="predicted"/>
<protein>
    <submittedName>
        <fullName evidence="1">Uncharacterized protein</fullName>
    </submittedName>
</protein>
<gene>
    <name evidence="1" type="ORF">EGI31_19550</name>
</gene>
<organism evidence="1 2">
    <name type="scientific">Lacihabitans soyangensis</name>
    <dbReference type="NCBI Taxonomy" id="869394"/>
    <lineage>
        <taxon>Bacteria</taxon>
        <taxon>Pseudomonadati</taxon>
        <taxon>Bacteroidota</taxon>
        <taxon>Cytophagia</taxon>
        <taxon>Cytophagales</taxon>
        <taxon>Leadbetterellaceae</taxon>
        <taxon>Lacihabitans</taxon>
    </lineage>
</organism>
<evidence type="ECO:0000313" key="1">
    <source>
        <dbReference type="EMBL" id="MCP9765135.1"/>
    </source>
</evidence>
<dbReference type="EMBL" id="RJUF01000180">
    <property type="protein sequence ID" value="MCP9765135.1"/>
    <property type="molecule type" value="Genomic_DNA"/>
</dbReference>
<sequence length="220" mass="25561">MKKAEVKIGANFERHIKKHGEGSDYEGFAKRTAQKVTISRHDGFLCEKFNVYNIAHLAFVNVNVPEHVDLSNPVEIIETTTNPYELAKMWKDLEADAKNYVSKETVISEKFYGLKKADLERWGDKNWNISKKWFFEDAIAIDVKVEALSEECGMEIGIDDVLEFVKSYKPGEYKNPRLVLKERVEEKFKEVVGFQIKDYYAEHLIKSCEFVKVSTDQYPF</sequence>
<comment type="caution">
    <text evidence="1">The sequence shown here is derived from an EMBL/GenBank/DDBJ whole genome shotgun (WGS) entry which is preliminary data.</text>
</comment>